<accession>A0ABC8J4N7</accession>
<reference evidence="1 2" key="1">
    <citation type="submission" date="2022-03" db="EMBL/GenBank/DDBJ databases">
        <authorList>
            <person name="Macdonald S."/>
            <person name="Ahmed S."/>
            <person name="Newling K."/>
        </authorList>
    </citation>
    <scope>NUCLEOTIDE SEQUENCE [LARGE SCALE GENOMIC DNA]</scope>
</reference>
<dbReference type="PANTHER" id="PTHR35732:SF1">
    <property type="entry name" value="OS10G0545100 PROTEIN"/>
    <property type="match status" value="1"/>
</dbReference>
<keyword evidence="2" id="KW-1185">Reference proteome</keyword>
<sequence length="86" mass="9421">MTWPEESERSLTRICFLSGLTGEYMMILTDVFPKPGESNAQLEPSVFAAIVPNSADEPILKLMKVIMSDSELLTGSGSRLLAESLE</sequence>
<dbReference type="EMBL" id="CAKOAT010068488">
    <property type="protein sequence ID" value="CAH8307909.1"/>
    <property type="molecule type" value="Genomic_DNA"/>
</dbReference>
<gene>
    <name evidence="1" type="ORF">ERUC_LOCUS5040</name>
</gene>
<organism evidence="1 2">
    <name type="scientific">Eruca vesicaria subsp. sativa</name>
    <name type="common">Garden rocket</name>
    <name type="synonym">Eruca sativa</name>
    <dbReference type="NCBI Taxonomy" id="29727"/>
    <lineage>
        <taxon>Eukaryota</taxon>
        <taxon>Viridiplantae</taxon>
        <taxon>Streptophyta</taxon>
        <taxon>Embryophyta</taxon>
        <taxon>Tracheophyta</taxon>
        <taxon>Spermatophyta</taxon>
        <taxon>Magnoliopsida</taxon>
        <taxon>eudicotyledons</taxon>
        <taxon>Gunneridae</taxon>
        <taxon>Pentapetalae</taxon>
        <taxon>rosids</taxon>
        <taxon>malvids</taxon>
        <taxon>Brassicales</taxon>
        <taxon>Brassicaceae</taxon>
        <taxon>Brassiceae</taxon>
        <taxon>Eruca</taxon>
    </lineage>
</organism>
<evidence type="ECO:0000313" key="2">
    <source>
        <dbReference type="Proteomes" id="UP001642260"/>
    </source>
</evidence>
<evidence type="ECO:0000313" key="1">
    <source>
        <dbReference type="EMBL" id="CAH8307909.1"/>
    </source>
</evidence>
<dbReference type="Proteomes" id="UP001642260">
    <property type="component" value="Unassembled WGS sequence"/>
</dbReference>
<proteinExistence type="predicted"/>
<comment type="caution">
    <text evidence="1">The sequence shown here is derived from an EMBL/GenBank/DDBJ whole genome shotgun (WGS) entry which is preliminary data.</text>
</comment>
<dbReference type="AlphaFoldDB" id="A0ABC8J4N7"/>
<name>A0ABC8J4N7_ERUVS</name>
<dbReference type="PANTHER" id="PTHR35732">
    <property type="entry name" value="OS10G0545100 PROTEIN"/>
    <property type="match status" value="1"/>
</dbReference>
<protein>
    <submittedName>
        <fullName evidence="1">Uncharacterized protein</fullName>
    </submittedName>
</protein>